<dbReference type="AlphaFoldDB" id="A0A0C3QI88"/>
<dbReference type="InterPro" id="IPR019410">
    <property type="entry name" value="Methyltransf_16"/>
</dbReference>
<dbReference type="InterPro" id="IPR029063">
    <property type="entry name" value="SAM-dependent_MTases_sf"/>
</dbReference>
<proteinExistence type="predicted"/>
<dbReference type="Gene3D" id="3.40.50.150">
    <property type="entry name" value="Vaccinia Virus protein VP39"/>
    <property type="match status" value="1"/>
</dbReference>
<sequence>MTQPETTEDIIKHYAGLIIPKDFNGIIDQPRIVDDILGSGHLSRYPPSKSFQLQFLKAVISRLESTNEEVDDNIYGRYLELLAAKPSAVLSSGPPEPSYVTHFYKTANAQGPPKTITLLESRTTIEAGTTGLRTWQAAFVFANWLLQHPGVVKAKKVLELGSGTGFLGILAAQLQAAMVLTDCNAEVLERCKFNVFLDCTNHPSITIRTLDWNDCLSNSLERDAAFAYLHELAADVIIGTDLVFDPSIIPALVATLRLALDASASSVSRPQTEALIALAIRRESTFAEFKAACNIIGLSVEEESLDGAGCGPFTHNPSRSTSLNVADHVSLLRIRLFGTREAKSGPAE</sequence>
<dbReference type="STRING" id="1051891.A0A0C3QI88"/>
<dbReference type="SUPFAM" id="SSF53335">
    <property type="entry name" value="S-adenosyl-L-methionine-dependent methyltransferases"/>
    <property type="match status" value="1"/>
</dbReference>
<dbReference type="Pfam" id="PF10294">
    <property type="entry name" value="Methyltransf_16"/>
    <property type="match status" value="1"/>
</dbReference>
<dbReference type="Proteomes" id="UP000054248">
    <property type="component" value="Unassembled WGS sequence"/>
</dbReference>
<name>A0A0C3QI88_9AGAM</name>
<dbReference type="EMBL" id="KN823023">
    <property type="protein sequence ID" value="KIO26496.1"/>
    <property type="molecule type" value="Genomic_DNA"/>
</dbReference>
<accession>A0A0C3QI88</accession>
<organism evidence="1 2">
    <name type="scientific">Tulasnella calospora MUT 4182</name>
    <dbReference type="NCBI Taxonomy" id="1051891"/>
    <lineage>
        <taxon>Eukaryota</taxon>
        <taxon>Fungi</taxon>
        <taxon>Dikarya</taxon>
        <taxon>Basidiomycota</taxon>
        <taxon>Agaricomycotina</taxon>
        <taxon>Agaricomycetes</taxon>
        <taxon>Cantharellales</taxon>
        <taxon>Tulasnellaceae</taxon>
        <taxon>Tulasnella</taxon>
    </lineage>
</organism>
<dbReference type="CDD" id="cd02440">
    <property type="entry name" value="AdoMet_MTases"/>
    <property type="match status" value="1"/>
</dbReference>
<evidence type="ECO:0000313" key="1">
    <source>
        <dbReference type="EMBL" id="KIO26496.1"/>
    </source>
</evidence>
<gene>
    <name evidence="1" type="ORF">M407DRAFT_24217</name>
</gene>
<keyword evidence="2" id="KW-1185">Reference proteome</keyword>
<evidence type="ECO:0000313" key="2">
    <source>
        <dbReference type="Proteomes" id="UP000054248"/>
    </source>
</evidence>
<dbReference type="GO" id="GO:0008757">
    <property type="term" value="F:S-adenosylmethionine-dependent methyltransferase activity"/>
    <property type="evidence" value="ECO:0007669"/>
    <property type="project" value="UniProtKB-ARBA"/>
</dbReference>
<reference evidence="1 2" key="1">
    <citation type="submission" date="2014-04" db="EMBL/GenBank/DDBJ databases">
        <authorList>
            <consortium name="DOE Joint Genome Institute"/>
            <person name="Kuo A."/>
            <person name="Girlanda M."/>
            <person name="Perotto S."/>
            <person name="Kohler A."/>
            <person name="Nagy L.G."/>
            <person name="Floudas D."/>
            <person name="Copeland A."/>
            <person name="Barry K.W."/>
            <person name="Cichocki N."/>
            <person name="Veneault-Fourrey C."/>
            <person name="LaButti K."/>
            <person name="Lindquist E.A."/>
            <person name="Lipzen A."/>
            <person name="Lundell T."/>
            <person name="Morin E."/>
            <person name="Murat C."/>
            <person name="Sun H."/>
            <person name="Tunlid A."/>
            <person name="Henrissat B."/>
            <person name="Grigoriev I.V."/>
            <person name="Hibbett D.S."/>
            <person name="Martin F."/>
            <person name="Nordberg H.P."/>
            <person name="Cantor M.N."/>
            <person name="Hua S.X."/>
        </authorList>
    </citation>
    <scope>NUCLEOTIDE SEQUENCE [LARGE SCALE GENOMIC DNA]</scope>
    <source>
        <strain evidence="1 2">MUT 4182</strain>
    </source>
</reference>
<dbReference type="OrthoDB" id="194386at2759"/>
<reference evidence="2" key="2">
    <citation type="submission" date="2015-01" db="EMBL/GenBank/DDBJ databases">
        <title>Evolutionary Origins and Diversification of the Mycorrhizal Mutualists.</title>
        <authorList>
            <consortium name="DOE Joint Genome Institute"/>
            <consortium name="Mycorrhizal Genomics Consortium"/>
            <person name="Kohler A."/>
            <person name="Kuo A."/>
            <person name="Nagy L.G."/>
            <person name="Floudas D."/>
            <person name="Copeland A."/>
            <person name="Barry K.W."/>
            <person name="Cichocki N."/>
            <person name="Veneault-Fourrey C."/>
            <person name="LaButti K."/>
            <person name="Lindquist E.A."/>
            <person name="Lipzen A."/>
            <person name="Lundell T."/>
            <person name="Morin E."/>
            <person name="Murat C."/>
            <person name="Riley R."/>
            <person name="Ohm R."/>
            <person name="Sun H."/>
            <person name="Tunlid A."/>
            <person name="Henrissat B."/>
            <person name="Grigoriev I.V."/>
            <person name="Hibbett D.S."/>
            <person name="Martin F."/>
        </authorList>
    </citation>
    <scope>NUCLEOTIDE SEQUENCE [LARGE SCALE GENOMIC DNA]</scope>
    <source>
        <strain evidence="2">MUT 4182</strain>
    </source>
</reference>
<dbReference type="PANTHER" id="PTHR14614">
    <property type="entry name" value="HEPATOCELLULAR CARCINOMA-ASSOCIATED ANTIGEN"/>
    <property type="match status" value="1"/>
</dbReference>
<protein>
    <submittedName>
        <fullName evidence="1">Uncharacterized protein</fullName>
    </submittedName>
</protein>
<dbReference type="PANTHER" id="PTHR14614:SF130">
    <property type="entry name" value="PROTEIN-LYSINE N-METHYLTRANSFERASE EEF2KMT"/>
    <property type="match status" value="1"/>
</dbReference>
<dbReference type="HOGENOM" id="CLU_038942_4_0_1"/>